<feature type="domain" description="C2H2-type" evidence="3">
    <location>
        <begin position="13"/>
        <end position="37"/>
    </location>
</feature>
<gene>
    <name evidence="4" type="ORF">AK812_SmicGene6380</name>
</gene>
<evidence type="ECO:0000256" key="2">
    <source>
        <dbReference type="SAM" id="Phobius"/>
    </source>
</evidence>
<reference evidence="4 5" key="1">
    <citation type="submission" date="2016-02" db="EMBL/GenBank/DDBJ databases">
        <title>Genome analysis of coral dinoflagellate symbionts highlights evolutionary adaptations to a symbiotic lifestyle.</title>
        <authorList>
            <person name="Aranda M."/>
            <person name="Li Y."/>
            <person name="Liew Y.J."/>
            <person name="Baumgarten S."/>
            <person name="Simakov O."/>
            <person name="Wilson M."/>
            <person name="Piel J."/>
            <person name="Ashoor H."/>
            <person name="Bougouffa S."/>
            <person name="Bajic V.B."/>
            <person name="Ryu T."/>
            <person name="Ravasi T."/>
            <person name="Bayer T."/>
            <person name="Micklem G."/>
            <person name="Kim H."/>
            <person name="Bhak J."/>
            <person name="Lajeunesse T.C."/>
            <person name="Voolstra C.R."/>
        </authorList>
    </citation>
    <scope>NUCLEOTIDE SEQUENCE [LARGE SCALE GENOMIC DNA]</scope>
    <source>
        <strain evidence="4 5">CCMP2467</strain>
    </source>
</reference>
<keyword evidence="5" id="KW-1185">Reference proteome</keyword>
<dbReference type="Proteomes" id="UP000186817">
    <property type="component" value="Unassembled WGS sequence"/>
</dbReference>
<dbReference type="GO" id="GO:0042301">
    <property type="term" value="F:phosphate ion binding"/>
    <property type="evidence" value="ECO:0007669"/>
    <property type="project" value="InterPro"/>
</dbReference>
<sequence>MEGSRKKSHKSAFTCPRCRANFNTAANLEKHQEMPCHWDPSRRVTPLRMPDPQKWEQLLRYKTSASAELSPLTFYADLEVSSDRPPSETVERITHRLQRRVASAAYLSVGHNGYLPSRRCWLDVMRAEDGPYAVVERFLTSLLRVWLKTRDQQLRVSYCDIGCGMVEGDAGCYGLEFVRSFAALVVGCLSAWAVCQCFVNGPAARREVSVAAAAEVKYETDMPAENGVYPVGNAKRTAPYGERDPLPEGYGIRTGLSDLLKPLNAEAGVVAKEDSIPTVLVMVMVTGIVLLFLFYLLLLLLDNQSVLLPPEDEFDEYVQNFLPYFFFGEK</sequence>
<keyword evidence="2" id="KW-0812">Transmembrane</keyword>
<evidence type="ECO:0000259" key="3">
    <source>
        <dbReference type="PROSITE" id="PS50157"/>
    </source>
</evidence>
<proteinExistence type="predicted"/>
<dbReference type="AlphaFoldDB" id="A0A1Q9ER88"/>
<evidence type="ECO:0000256" key="1">
    <source>
        <dbReference type="PROSITE-ProRule" id="PRU00042"/>
    </source>
</evidence>
<dbReference type="GO" id="GO:0008270">
    <property type="term" value="F:zinc ion binding"/>
    <property type="evidence" value="ECO:0007669"/>
    <property type="project" value="UniProtKB-KW"/>
</dbReference>
<organism evidence="4 5">
    <name type="scientific">Symbiodinium microadriaticum</name>
    <name type="common">Dinoflagellate</name>
    <name type="synonym">Zooxanthella microadriatica</name>
    <dbReference type="NCBI Taxonomy" id="2951"/>
    <lineage>
        <taxon>Eukaryota</taxon>
        <taxon>Sar</taxon>
        <taxon>Alveolata</taxon>
        <taxon>Dinophyceae</taxon>
        <taxon>Suessiales</taxon>
        <taxon>Symbiodiniaceae</taxon>
        <taxon>Symbiodinium</taxon>
    </lineage>
</organism>
<feature type="transmembrane region" description="Helical" evidence="2">
    <location>
        <begin position="279"/>
        <end position="301"/>
    </location>
</feature>
<protein>
    <recommendedName>
        <fullName evidence="3">C2H2-type domain-containing protein</fullName>
    </recommendedName>
</protein>
<keyword evidence="1" id="KW-0479">Metal-binding</keyword>
<dbReference type="EMBL" id="LSRX01000087">
    <property type="protein sequence ID" value="OLQ09946.1"/>
    <property type="molecule type" value="Genomic_DNA"/>
</dbReference>
<dbReference type="PROSITE" id="PS00028">
    <property type="entry name" value="ZINC_FINGER_C2H2_1"/>
    <property type="match status" value="1"/>
</dbReference>
<evidence type="ECO:0000313" key="4">
    <source>
        <dbReference type="EMBL" id="OLQ09946.1"/>
    </source>
</evidence>
<comment type="caution">
    <text evidence="4">The sequence shown here is derived from an EMBL/GenBank/DDBJ whole genome shotgun (WGS) entry which is preliminary data.</text>
</comment>
<keyword evidence="2" id="KW-1133">Transmembrane helix</keyword>
<keyword evidence="1" id="KW-0863">Zinc-finger</keyword>
<keyword evidence="1" id="KW-0862">Zinc</keyword>
<dbReference type="PROSITE" id="PS50157">
    <property type="entry name" value="ZINC_FINGER_C2H2_2"/>
    <property type="match status" value="1"/>
</dbReference>
<dbReference type="GO" id="GO:0015979">
    <property type="term" value="P:photosynthesis"/>
    <property type="evidence" value="ECO:0007669"/>
    <property type="project" value="InterPro"/>
</dbReference>
<accession>A0A1Q9ER88</accession>
<dbReference type="OrthoDB" id="10278309at2759"/>
<dbReference type="InterPro" id="IPR013087">
    <property type="entry name" value="Znf_C2H2_type"/>
</dbReference>
<dbReference type="GO" id="GO:0009523">
    <property type="term" value="C:photosystem II"/>
    <property type="evidence" value="ECO:0007669"/>
    <property type="project" value="InterPro"/>
</dbReference>
<dbReference type="InterPro" id="IPR036863">
    <property type="entry name" value="PSII_PsbH_sf"/>
</dbReference>
<dbReference type="GO" id="GO:0050821">
    <property type="term" value="P:protein stabilization"/>
    <property type="evidence" value="ECO:0007669"/>
    <property type="project" value="InterPro"/>
</dbReference>
<dbReference type="Gene3D" id="1.20.5.880">
    <property type="entry name" value="Photosystem II reaction center protein H"/>
    <property type="match status" value="1"/>
</dbReference>
<keyword evidence="2" id="KW-0472">Membrane</keyword>
<evidence type="ECO:0000313" key="5">
    <source>
        <dbReference type="Proteomes" id="UP000186817"/>
    </source>
</evidence>
<dbReference type="SUPFAM" id="SSF161025">
    <property type="entry name" value="Photosystem II 10 kDa phosphoprotein PsbH"/>
    <property type="match status" value="1"/>
</dbReference>
<name>A0A1Q9ER88_SYMMI</name>